<sequence>MQTALLNHRPSPAHARPRITAPLSGRLVVRAPFRADLRDRLAATGSTPRWDEEARVWTLPRKTLQAVVAEVLGAYGRVGVTIEAQGREHDTTWITYDLDRADGESLKKWPDVVDLASPALQRA</sequence>
<reference evidence="1 2" key="1">
    <citation type="submission" date="2023-07" db="EMBL/GenBank/DDBJ databases">
        <title>Sequencing the genomes of 1000 actinobacteria strains.</title>
        <authorList>
            <person name="Klenk H.-P."/>
        </authorList>
    </citation>
    <scope>NUCLEOTIDE SEQUENCE [LARGE SCALE GENOMIC DNA]</scope>
    <source>
        <strain evidence="1 2">DSM 44388</strain>
    </source>
</reference>
<proteinExistence type="predicted"/>
<dbReference type="RefSeq" id="WP_307249816.1">
    <property type="nucleotide sequence ID" value="NZ_JAUSQZ010000001.1"/>
</dbReference>
<organism evidence="1 2">
    <name type="scientific">Kineosporia succinea</name>
    <dbReference type="NCBI Taxonomy" id="84632"/>
    <lineage>
        <taxon>Bacteria</taxon>
        <taxon>Bacillati</taxon>
        <taxon>Actinomycetota</taxon>
        <taxon>Actinomycetes</taxon>
        <taxon>Kineosporiales</taxon>
        <taxon>Kineosporiaceae</taxon>
        <taxon>Kineosporia</taxon>
    </lineage>
</organism>
<keyword evidence="2" id="KW-1185">Reference proteome</keyword>
<name>A0ABT9PEA6_9ACTN</name>
<protein>
    <submittedName>
        <fullName evidence="1">Uncharacterized protein</fullName>
    </submittedName>
</protein>
<accession>A0ABT9PEA6</accession>
<evidence type="ECO:0000313" key="1">
    <source>
        <dbReference type="EMBL" id="MDP9830729.1"/>
    </source>
</evidence>
<dbReference type="EMBL" id="JAUSQZ010000001">
    <property type="protein sequence ID" value="MDP9830729.1"/>
    <property type="molecule type" value="Genomic_DNA"/>
</dbReference>
<gene>
    <name evidence="1" type="ORF">J2S57_006478</name>
</gene>
<comment type="caution">
    <text evidence="1">The sequence shown here is derived from an EMBL/GenBank/DDBJ whole genome shotgun (WGS) entry which is preliminary data.</text>
</comment>
<evidence type="ECO:0000313" key="2">
    <source>
        <dbReference type="Proteomes" id="UP001235712"/>
    </source>
</evidence>
<dbReference type="Proteomes" id="UP001235712">
    <property type="component" value="Unassembled WGS sequence"/>
</dbReference>